<accession>A0AAJ8VX69</accession>
<protein>
    <submittedName>
        <fullName evidence="1">Uncharacterized protein</fullName>
    </submittedName>
</protein>
<dbReference type="EnsemblFungi" id="CPAR2_202060-T">
    <property type="protein sequence ID" value="CPAR2_202060-T-p1"/>
    <property type="gene ID" value="CPAR2_202060"/>
</dbReference>
<evidence type="ECO:0000313" key="1">
    <source>
        <dbReference type="EnsemblFungi" id="CPAR2_202060-T-p1"/>
    </source>
</evidence>
<proteinExistence type="predicted"/>
<sequence>MALGGSAFIAHLVL</sequence>
<reference evidence="1" key="1">
    <citation type="submission" date="2025-05" db="UniProtKB">
        <authorList>
            <consortium name="EnsemblFungi"/>
        </authorList>
    </citation>
    <scope>IDENTIFICATION</scope>
</reference>
<organism evidence="1">
    <name type="scientific">Candida parapsilosis (strain CDC 317 / ATCC MYA-4646)</name>
    <name type="common">Yeast</name>
    <name type="synonym">Monilia parapsilosis</name>
    <dbReference type="NCBI Taxonomy" id="578454"/>
    <lineage>
        <taxon>Eukaryota</taxon>
        <taxon>Fungi</taxon>
        <taxon>Dikarya</taxon>
        <taxon>Ascomycota</taxon>
        <taxon>Saccharomycotina</taxon>
        <taxon>Pichiomycetes</taxon>
        <taxon>Debaryomycetaceae</taxon>
        <taxon>Candida/Lodderomyces clade</taxon>
        <taxon>Candida</taxon>
    </lineage>
</organism>
<name>A0AAJ8VX69_CANPC</name>